<dbReference type="Proteomes" id="UP001189429">
    <property type="component" value="Unassembled WGS sequence"/>
</dbReference>
<proteinExistence type="predicted"/>
<sequence length="187" mass="19748">MSWRGLSAMGRRWRAPSARAVVPLCGAQPRQPHAGARRGGLQERKPAECVRDDEGDIIIATFLARPRASGAPAFSMSELGGEAAAFDFEARFEVDGVGGSRMGELMAEIGGLPSAVAEEEAELTAVAKAIALEELYVAAPPRETAGAADDAWGAKALPNVISYSRWYQHVREGRAVAEGAGSAERDV</sequence>
<reference evidence="1" key="1">
    <citation type="submission" date="2023-10" db="EMBL/GenBank/DDBJ databases">
        <authorList>
            <person name="Chen Y."/>
            <person name="Shah S."/>
            <person name="Dougan E. K."/>
            <person name="Thang M."/>
            <person name="Chan C."/>
        </authorList>
    </citation>
    <scope>NUCLEOTIDE SEQUENCE [LARGE SCALE GENOMIC DNA]</scope>
</reference>
<comment type="caution">
    <text evidence="1">The sequence shown here is derived from an EMBL/GenBank/DDBJ whole genome shotgun (WGS) entry which is preliminary data.</text>
</comment>
<keyword evidence="2" id="KW-1185">Reference proteome</keyword>
<name>A0ABN9U1B3_9DINO</name>
<evidence type="ECO:0000313" key="1">
    <source>
        <dbReference type="EMBL" id="CAK0852567.1"/>
    </source>
</evidence>
<accession>A0ABN9U1B3</accession>
<evidence type="ECO:0000313" key="2">
    <source>
        <dbReference type="Proteomes" id="UP001189429"/>
    </source>
</evidence>
<gene>
    <name evidence="1" type="ORF">PCOR1329_LOCUS44308</name>
</gene>
<organism evidence="1 2">
    <name type="scientific">Prorocentrum cordatum</name>
    <dbReference type="NCBI Taxonomy" id="2364126"/>
    <lineage>
        <taxon>Eukaryota</taxon>
        <taxon>Sar</taxon>
        <taxon>Alveolata</taxon>
        <taxon>Dinophyceae</taxon>
        <taxon>Prorocentrales</taxon>
        <taxon>Prorocentraceae</taxon>
        <taxon>Prorocentrum</taxon>
    </lineage>
</organism>
<protein>
    <submittedName>
        <fullName evidence="1">Uncharacterized protein</fullName>
    </submittedName>
</protein>
<dbReference type="EMBL" id="CAUYUJ010015323">
    <property type="protein sequence ID" value="CAK0852567.1"/>
    <property type="molecule type" value="Genomic_DNA"/>
</dbReference>